<sequence length="415" mass="47020">MQMFCNNVNSWDDLMLVRMQQQTMYKPRPENPFRHVDFTPNRVDGNFAYNRGVSTPGTTCNDALGNTRQASPPETCVKSSVSSPITPMSTSSGETIDTDCSFARTTPIPQHTEAYIDTHCHIDFLCNQIKNRTLKDFDEYVQRNSDKFPSTFVGLSSPCIICYKFVSGCIPNFIDPQLYCPISPEFDPRWIEKMVSSKYILAASIGVHPHWAYHYTEIVDDLIRRCVNNLEKFCAIGECGLDLARSTASLEAQTIAFRRQLKIANMYSLPVIVHCRDKPNSNKAEEICLEILQEELQRDHPIHRHCYEGSLENLKKWANSFPNAKFGLKPSPLFDSDRVALQVVKELPLDKIILETDSPFFSPHRKTHGRSSSGVPGNAVYVGKVIADVKEQSLDAVLSETRLNSQKLYNLEIEL</sequence>
<dbReference type="Proteomes" id="UP000218231">
    <property type="component" value="Unassembled WGS sequence"/>
</dbReference>
<dbReference type="GO" id="GO:0016788">
    <property type="term" value="F:hydrolase activity, acting on ester bonds"/>
    <property type="evidence" value="ECO:0007669"/>
    <property type="project" value="InterPro"/>
</dbReference>
<dbReference type="InterPro" id="IPR001130">
    <property type="entry name" value="TatD-like"/>
</dbReference>
<keyword evidence="2" id="KW-0378">Hydrolase</keyword>
<dbReference type="PROSITE" id="PS01091">
    <property type="entry name" value="TATD_3"/>
    <property type="match status" value="1"/>
</dbReference>
<evidence type="ECO:0000256" key="2">
    <source>
        <dbReference type="ARBA" id="ARBA00022801"/>
    </source>
</evidence>
<dbReference type="CDD" id="cd01310">
    <property type="entry name" value="TatD_DNAse"/>
    <property type="match status" value="1"/>
</dbReference>
<feature type="region of interest" description="Disordered" evidence="3">
    <location>
        <begin position="65"/>
        <end position="94"/>
    </location>
</feature>
<evidence type="ECO:0000256" key="1">
    <source>
        <dbReference type="ARBA" id="ARBA00009275"/>
    </source>
</evidence>
<proteinExistence type="inferred from homology"/>
<evidence type="ECO:0000313" key="5">
    <source>
        <dbReference type="Proteomes" id="UP000218231"/>
    </source>
</evidence>
<reference evidence="4 5" key="1">
    <citation type="journal article" date="2017" name="Curr. Biol.">
        <title>Genome architecture and evolution of a unichromosomal asexual nematode.</title>
        <authorList>
            <person name="Fradin H."/>
            <person name="Zegar C."/>
            <person name="Gutwein M."/>
            <person name="Lucas J."/>
            <person name="Kovtun M."/>
            <person name="Corcoran D."/>
            <person name="Baugh L.R."/>
            <person name="Kiontke K."/>
            <person name="Gunsalus K."/>
            <person name="Fitch D.H."/>
            <person name="Piano F."/>
        </authorList>
    </citation>
    <scope>NUCLEOTIDE SEQUENCE [LARGE SCALE GENOMIC DNA]</scope>
    <source>
        <strain evidence="4">PF1309</strain>
    </source>
</reference>
<dbReference type="InterPro" id="IPR018228">
    <property type="entry name" value="DNase_TatD-rel_CS"/>
</dbReference>
<comment type="caution">
    <text evidence="4">The sequence shown here is derived from an EMBL/GenBank/DDBJ whole genome shotgun (WGS) entry which is preliminary data.</text>
</comment>
<dbReference type="InterPro" id="IPR032466">
    <property type="entry name" value="Metal_Hydrolase"/>
</dbReference>
<name>A0A2A2KUI2_9BILA</name>
<dbReference type="PANTHER" id="PTHR46363">
    <property type="entry name" value="DEOXYRIBONUCLEASE TATDN2-RELATED"/>
    <property type="match status" value="1"/>
</dbReference>
<dbReference type="OrthoDB" id="5850839at2759"/>
<dbReference type="AlphaFoldDB" id="A0A2A2KUI2"/>
<protein>
    <recommendedName>
        <fullName evidence="6">TatD related DNase</fullName>
    </recommendedName>
</protein>
<evidence type="ECO:0000256" key="3">
    <source>
        <dbReference type="SAM" id="MobiDB-lite"/>
    </source>
</evidence>
<dbReference type="EMBL" id="LIAE01007706">
    <property type="protein sequence ID" value="PAV77433.1"/>
    <property type="molecule type" value="Genomic_DNA"/>
</dbReference>
<gene>
    <name evidence="4" type="ORF">WR25_16188</name>
</gene>
<comment type="similarity">
    <text evidence="1">Belongs to the metallo-dependent hydrolases superfamily. TatD-type hydrolase family.</text>
</comment>
<evidence type="ECO:0000313" key="4">
    <source>
        <dbReference type="EMBL" id="PAV77433.1"/>
    </source>
</evidence>
<dbReference type="SUPFAM" id="SSF51556">
    <property type="entry name" value="Metallo-dependent hydrolases"/>
    <property type="match status" value="1"/>
</dbReference>
<dbReference type="Gene3D" id="3.20.20.140">
    <property type="entry name" value="Metal-dependent hydrolases"/>
    <property type="match status" value="1"/>
</dbReference>
<accession>A0A2A2KUI2</accession>
<evidence type="ECO:0008006" key="6">
    <source>
        <dbReference type="Google" id="ProtNLM"/>
    </source>
</evidence>
<dbReference type="PANTHER" id="PTHR46363:SF1">
    <property type="entry name" value="DEOXYRIBONUCLEASE TATDN2-RELATED"/>
    <property type="match status" value="1"/>
</dbReference>
<keyword evidence="5" id="KW-1185">Reference proteome</keyword>
<dbReference type="Pfam" id="PF01026">
    <property type="entry name" value="TatD_DNase"/>
    <property type="match status" value="1"/>
</dbReference>
<dbReference type="PROSITE" id="PS01137">
    <property type="entry name" value="TATD_1"/>
    <property type="match status" value="1"/>
</dbReference>
<organism evidence="4 5">
    <name type="scientific">Diploscapter pachys</name>
    <dbReference type="NCBI Taxonomy" id="2018661"/>
    <lineage>
        <taxon>Eukaryota</taxon>
        <taxon>Metazoa</taxon>
        <taxon>Ecdysozoa</taxon>
        <taxon>Nematoda</taxon>
        <taxon>Chromadorea</taxon>
        <taxon>Rhabditida</taxon>
        <taxon>Rhabditina</taxon>
        <taxon>Rhabditomorpha</taxon>
        <taxon>Rhabditoidea</taxon>
        <taxon>Rhabditidae</taxon>
        <taxon>Diploscapter</taxon>
    </lineage>
</organism>